<dbReference type="EMBL" id="QWFX01000005">
    <property type="protein sequence ID" value="RIJ32944.1"/>
    <property type="molecule type" value="Genomic_DNA"/>
</dbReference>
<feature type="domain" description="GHMP kinase N-terminal" evidence="11">
    <location>
        <begin position="65"/>
        <end position="139"/>
    </location>
</feature>
<comment type="pathway">
    <text evidence="10">Isoprenoid biosynthesis; isopentenyl diphosphate biosynthesis via DXP pathway; isopentenyl diphosphate from 1-deoxy-D-xylulose 5-phosphate: step 3/6.</text>
</comment>
<dbReference type="SUPFAM" id="SSF55060">
    <property type="entry name" value="GHMP Kinase, C-terminal domain"/>
    <property type="match status" value="1"/>
</dbReference>
<keyword evidence="4 10" id="KW-0808">Transferase</keyword>
<dbReference type="UniPathway" id="UPA00056">
    <property type="reaction ID" value="UER00094"/>
</dbReference>
<evidence type="ECO:0000256" key="2">
    <source>
        <dbReference type="ARBA" id="ARBA00012052"/>
    </source>
</evidence>
<feature type="active site" evidence="10">
    <location>
        <position position="6"/>
    </location>
</feature>
<keyword evidence="14" id="KW-1185">Reference proteome</keyword>
<evidence type="ECO:0000313" key="14">
    <source>
        <dbReference type="Proteomes" id="UP000266385"/>
    </source>
</evidence>
<keyword evidence="5 10" id="KW-0547">Nucleotide-binding</keyword>
<dbReference type="InterPro" id="IPR004424">
    <property type="entry name" value="IspE"/>
</dbReference>
<dbReference type="InterPro" id="IPR036554">
    <property type="entry name" value="GHMP_kinase_C_sf"/>
</dbReference>
<accession>A0A399RRN8</accession>
<dbReference type="PANTHER" id="PTHR43527">
    <property type="entry name" value="4-DIPHOSPHOCYTIDYL-2-C-METHYL-D-ERYTHRITOL KINASE, CHLOROPLASTIC"/>
    <property type="match status" value="1"/>
</dbReference>
<proteinExistence type="inferred from homology"/>
<gene>
    <name evidence="10" type="primary">ispE</name>
    <name evidence="13" type="ORF">D1223_03615</name>
</gene>
<evidence type="ECO:0000256" key="7">
    <source>
        <dbReference type="ARBA" id="ARBA00022840"/>
    </source>
</evidence>
<dbReference type="NCBIfam" id="NF011202">
    <property type="entry name" value="PRK14608.1"/>
    <property type="match status" value="1"/>
</dbReference>
<evidence type="ECO:0000256" key="3">
    <source>
        <dbReference type="ARBA" id="ARBA00017473"/>
    </source>
</evidence>
<dbReference type="Pfam" id="PF08544">
    <property type="entry name" value="GHMP_kinases_C"/>
    <property type="match status" value="1"/>
</dbReference>
<dbReference type="InterPro" id="IPR013750">
    <property type="entry name" value="GHMP_kinase_C_dom"/>
</dbReference>
<feature type="active site" evidence="10">
    <location>
        <position position="133"/>
    </location>
</feature>
<dbReference type="InterPro" id="IPR014721">
    <property type="entry name" value="Ribsml_uS5_D2-typ_fold_subgr"/>
</dbReference>
<evidence type="ECO:0000256" key="9">
    <source>
        <dbReference type="ARBA" id="ARBA00032554"/>
    </source>
</evidence>
<dbReference type="Proteomes" id="UP000266385">
    <property type="component" value="Unassembled WGS sequence"/>
</dbReference>
<reference evidence="13 14" key="1">
    <citation type="submission" date="2018-08" db="EMBL/GenBank/DDBJ databases">
        <title>Henriciella mobilis sp. nov., isolated from seawater.</title>
        <authorList>
            <person name="Cheng H."/>
            <person name="Wu Y.-H."/>
            <person name="Xu X.-W."/>
            <person name="Guo L.-L."/>
        </authorList>
    </citation>
    <scope>NUCLEOTIDE SEQUENCE [LARGE SCALE GENOMIC DNA]</scope>
    <source>
        <strain evidence="13 14">JN25</strain>
    </source>
</reference>
<feature type="binding site" evidence="10">
    <location>
        <begin position="93"/>
        <end position="103"/>
    </location>
    <ligand>
        <name>ATP</name>
        <dbReference type="ChEBI" id="CHEBI:30616"/>
    </ligand>
</feature>
<dbReference type="OrthoDB" id="9809438at2"/>
<evidence type="ECO:0000256" key="6">
    <source>
        <dbReference type="ARBA" id="ARBA00022777"/>
    </source>
</evidence>
<dbReference type="PANTHER" id="PTHR43527:SF2">
    <property type="entry name" value="4-DIPHOSPHOCYTIDYL-2-C-METHYL-D-ERYTHRITOL KINASE, CHLOROPLASTIC"/>
    <property type="match status" value="1"/>
</dbReference>
<comment type="caution">
    <text evidence="13">The sequence shown here is derived from an EMBL/GenBank/DDBJ whole genome shotgun (WGS) entry which is preliminary data.</text>
</comment>
<keyword evidence="7 10" id="KW-0067">ATP-binding</keyword>
<dbReference type="GO" id="GO:0005524">
    <property type="term" value="F:ATP binding"/>
    <property type="evidence" value="ECO:0007669"/>
    <property type="project" value="UniProtKB-UniRule"/>
</dbReference>
<dbReference type="PIRSF" id="PIRSF010376">
    <property type="entry name" value="IspE"/>
    <property type="match status" value="1"/>
</dbReference>
<name>A0A399RRN8_9PROT</name>
<evidence type="ECO:0000313" key="13">
    <source>
        <dbReference type="EMBL" id="RIJ32944.1"/>
    </source>
</evidence>
<sequence length="289" mass="30228">MLAPAKVNLFLHVGPAKENGRHDLDSLVMFAGPEASDRLEARKATQPSLDLHGQFATYDLATPDNLVVQALAACQARGLRVPPMAMSLHKELPVAAGLGGGSADAGAMLRILVKLGTLTPPVAMTIAASLGGDVPAAFLSRPCLMRGEGEQVTPVPNLPDLPILLVNPGLACPTGPVFRAFDAAGQAAPLELAELPDFEGVETLAAWLEAETRNDLQAPAISIVPEIANVLGELAGLKGSLLARLSGSGATCFALFSSRTDLRHASETLRMRHPRWWIAPTLLGGSQAH</sequence>
<dbReference type="GO" id="GO:0016114">
    <property type="term" value="P:terpenoid biosynthetic process"/>
    <property type="evidence" value="ECO:0007669"/>
    <property type="project" value="InterPro"/>
</dbReference>
<dbReference type="Gene3D" id="3.30.70.890">
    <property type="entry name" value="GHMP kinase, C-terminal domain"/>
    <property type="match status" value="1"/>
</dbReference>
<evidence type="ECO:0000256" key="5">
    <source>
        <dbReference type="ARBA" id="ARBA00022741"/>
    </source>
</evidence>
<dbReference type="HAMAP" id="MF_00061">
    <property type="entry name" value="IspE"/>
    <property type="match status" value="1"/>
</dbReference>
<evidence type="ECO:0000259" key="11">
    <source>
        <dbReference type="Pfam" id="PF00288"/>
    </source>
</evidence>
<dbReference type="Pfam" id="PF00288">
    <property type="entry name" value="GHMP_kinases_N"/>
    <property type="match status" value="1"/>
</dbReference>
<comment type="catalytic activity">
    <reaction evidence="10">
        <text>4-CDP-2-C-methyl-D-erythritol + ATP = 4-CDP-2-C-methyl-D-erythritol 2-phosphate + ADP + H(+)</text>
        <dbReference type="Rhea" id="RHEA:18437"/>
        <dbReference type="ChEBI" id="CHEBI:15378"/>
        <dbReference type="ChEBI" id="CHEBI:30616"/>
        <dbReference type="ChEBI" id="CHEBI:57823"/>
        <dbReference type="ChEBI" id="CHEBI:57919"/>
        <dbReference type="ChEBI" id="CHEBI:456216"/>
        <dbReference type="EC" id="2.7.1.148"/>
    </reaction>
</comment>
<feature type="domain" description="GHMP kinase C-terminal" evidence="12">
    <location>
        <begin position="202"/>
        <end position="267"/>
    </location>
</feature>
<comment type="similarity">
    <text evidence="1 10">Belongs to the GHMP kinase family. IspE subfamily.</text>
</comment>
<evidence type="ECO:0000256" key="4">
    <source>
        <dbReference type="ARBA" id="ARBA00022679"/>
    </source>
</evidence>
<dbReference type="InterPro" id="IPR020568">
    <property type="entry name" value="Ribosomal_Su5_D2-typ_SF"/>
</dbReference>
<dbReference type="GO" id="GO:0050515">
    <property type="term" value="F:4-(cytidine 5'-diphospho)-2-C-methyl-D-erythritol kinase activity"/>
    <property type="evidence" value="ECO:0007669"/>
    <property type="project" value="UniProtKB-UniRule"/>
</dbReference>
<organism evidence="13 14">
    <name type="scientific">Henriciella mobilis</name>
    <dbReference type="NCBI Taxonomy" id="2305467"/>
    <lineage>
        <taxon>Bacteria</taxon>
        <taxon>Pseudomonadati</taxon>
        <taxon>Pseudomonadota</taxon>
        <taxon>Alphaproteobacteria</taxon>
        <taxon>Hyphomonadales</taxon>
        <taxon>Hyphomonadaceae</taxon>
        <taxon>Henriciella</taxon>
    </lineage>
</organism>
<comment type="function">
    <text evidence="10">Catalyzes the phosphorylation of the position 2 hydroxy group of 4-diphosphocytidyl-2C-methyl-D-erythritol.</text>
</comment>
<dbReference type="InterPro" id="IPR006204">
    <property type="entry name" value="GHMP_kinase_N_dom"/>
</dbReference>
<dbReference type="EC" id="2.7.1.148" evidence="2 10"/>
<keyword evidence="8 10" id="KW-0414">Isoprene biosynthesis</keyword>
<dbReference type="RefSeq" id="WP_119375024.1">
    <property type="nucleotide sequence ID" value="NZ_QWFX01000005.1"/>
</dbReference>
<evidence type="ECO:0000256" key="1">
    <source>
        <dbReference type="ARBA" id="ARBA00009684"/>
    </source>
</evidence>
<dbReference type="AlphaFoldDB" id="A0A399RRN8"/>
<dbReference type="SUPFAM" id="SSF54211">
    <property type="entry name" value="Ribosomal protein S5 domain 2-like"/>
    <property type="match status" value="1"/>
</dbReference>
<keyword evidence="6 10" id="KW-0418">Kinase</keyword>
<dbReference type="Gene3D" id="3.30.230.10">
    <property type="match status" value="1"/>
</dbReference>
<evidence type="ECO:0000256" key="8">
    <source>
        <dbReference type="ARBA" id="ARBA00023229"/>
    </source>
</evidence>
<dbReference type="GO" id="GO:0019288">
    <property type="term" value="P:isopentenyl diphosphate biosynthetic process, methylerythritol 4-phosphate pathway"/>
    <property type="evidence" value="ECO:0007669"/>
    <property type="project" value="UniProtKB-UniRule"/>
</dbReference>
<protein>
    <recommendedName>
        <fullName evidence="3 10">4-diphosphocytidyl-2-C-methyl-D-erythritol kinase</fullName>
        <shortName evidence="10">CMK</shortName>
        <ecNumber evidence="2 10">2.7.1.148</ecNumber>
    </recommendedName>
    <alternativeName>
        <fullName evidence="9 10">4-(cytidine-5'-diphospho)-2-C-methyl-D-erythritol kinase</fullName>
    </alternativeName>
</protein>
<evidence type="ECO:0000256" key="10">
    <source>
        <dbReference type="HAMAP-Rule" id="MF_00061"/>
    </source>
</evidence>
<evidence type="ECO:0000259" key="12">
    <source>
        <dbReference type="Pfam" id="PF08544"/>
    </source>
</evidence>